<dbReference type="EMBL" id="CAWUON010000210">
    <property type="protein sequence ID" value="CAK7275396.1"/>
    <property type="molecule type" value="Genomic_DNA"/>
</dbReference>
<dbReference type="Pfam" id="PF15377">
    <property type="entry name" value="DUF4604"/>
    <property type="match status" value="1"/>
</dbReference>
<feature type="region of interest" description="Disordered" evidence="1">
    <location>
        <begin position="161"/>
        <end position="199"/>
    </location>
</feature>
<comment type="caution">
    <text evidence="3">The sequence shown here is derived from an EMBL/GenBank/DDBJ whole genome shotgun (WGS) entry which is preliminary data.</text>
</comment>
<evidence type="ECO:0000313" key="3">
    <source>
        <dbReference type="EMBL" id="CAK7275396.1"/>
    </source>
</evidence>
<name>A0ABP0E6V2_9PEZI</name>
<evidence type="ECO:0000259" key="2">
    <source>
        <dbReference type="Pfam" id="PF15377"/>
    </source>
</evidence>
<evidence type="ECO:0000256" key="1">
    <source>
        <dbReference type="SAM" id="MobiDB-lite"/>
    </source>
</evidence>
<organism evidence="3 4">
    <name type="scientific">Sporothrix epigloea</name>
    <dbReference type="NCBI Taxonomy" id="1892477"/>
    <lineage>
        <taxon>Eukaryota</taxon>
        <taxon>Fungi</taxon>
        <taxon>Dikarya</taxon>
        <taxon>Ascomycota</taxon>
        <taxon>Pezizomycotina</taxon>
        <taxon>Sordariomycetes</taxon>
        <taxon>Sordariomycetidae</taxon>
        <taxon>Ophiostomatales</taxon>
        <taxon>Ophiostomataceae</taxon>
        <taxon>Sporothrix</taxon>
    </lineage>
</organism>
<sequence>MSVKQIMGKSSANSLFYDQNLPPFLARLQSQYDANNRDGPDPILAAQRRSAKKRSASEEAEDRPLILDDSGEIMTGVTFGREGQTTLEEVVQKKVEGCFVGNGDSYARATEVSLGRKKKLGRIIREDSDGNSDEGHNDEQNANRRKRKCTVDGDLQAAAMELTNNKCNKDRRRNTASGDKIKKQKTRRKVQLSFEGDED</sequence>
<feature type="domain" description="DUF4604" evidence="2">
    <location>
        <begin position="13"/>
        <end position="198"/>
    </location>
</feature>
<keyword evidence="4" id="KW-1185">Reference proteome</keyword>
<dbReference type="Proteomes" id="UP001642502">
    <property type="component" value="Unassembled WGS sequence"/>
</dbReference>
<feature type="region of interest" description="Disordered" evidence="1">
    <location>
        <begin position="125"/>
        <end position="149"/>
    </location>
</feature>
<reference evidence="3 4" key="1">
    <citation type="submission" date="2024-01" db="EMBL/GenBank/DDBJ databases">
        <authorList>
            <person name="Allen C."/>
            <person name="Tagirdzhanova G."/>
        </authorList>
    </citation>
    <scope>NUCLEOTIDE SEQUENCE [LARGE SCALE GENOMIC DNA]</scope>
    <source>
        <strain evidence="3 4">CBS 119000</strain>
    </source>
</reference>
<dbReference type="InterPro" id="IPR027911">
    <property type="entry name" value="DUF4604"/>
</dbReference>
<feature type="compositionally biased region" description="Basic and acidic residues" evidence="1">
    <location>
        <begin position="125"/>
        <end position="142"/>
    </location>
</feature>
<protein>
    <recommendedName>
        <fullName evidence="2">DUF4604 domain-containing protein</fullName>
    </recommendedName>
</protein>
<feature type="region of interest" description="Disordered" evidence="1">
    <location>
        <begin position="29"/>
        <end position="69"/>
    </location>
</feature>
<evidence type="ECO:0000313" key="4">
    <source>
        <dbReference type="Proteomes" id="UP001642502"/>
    </source>
</evidence>
<gene>
    <name evidence="3" type="ORF">SEPCBS119000_006672</name>
</gene>
<proteinExistence type="predicted"/>
<accession>A0ABP0E6V2</accession>